<feature type="binding site" evidence="10">
    <location>
        <position position="38"/>
    </location>
    <ligand>
        <name>Mn(2+)</name>
        <dbReference type="ChEBI" id="CHEBI:29035"/>
        <label>1</label>
    </ligand>
</feature>
<feature type="binding site" evidence="10">
    <location>
        <position position="152"/>
    </location>
    <ligand>
        <name>substrate</name>
    </ligand>
</feature>
<evidence type="ECO:0000256" key="9">
    <source>
        <dbReference type="ARBA" id="ARBA00023211"/>
    </source>
</evidence>
<protein>
    <recommendedName>
        <fullName evidence="10">UDP-2,3-diacylglucosamine hydrolase</fullName>
        <ecNumber evidence="10">3.6.1.54</ecNumber>
    </recommendedName>
    <alternativeName>
        <fullName evidence="10">UDP-2,3-diacylglucosamine diphosphatase</fullName>
    </alternativeName>
</protein>
<evidence type="ECO:0000313" key="12">
    <source>
        <dbReference type="EMBL" id="ACB33933.1"/>
    </source>
</evidence>
<evidence type="ECO:0000256" key="10">
    <source>
        <dbReference type="HAMAP-Rule" id="MF_00575"/>
    </source>
</evidence>
<feature type="binding site" evidence="10">
    <location>
        <position position="69"/>
    </location>
    <ligand>
        <name>Mn(2+)</name>
        <dbReference type="ChEBI" id="CHEBI:29035"/>
        <label>1</label>
    </ligand>
</feature>
<comment type="function">
    <text evidence="10">Hydrolyzes the pyrophosphate bond of UDP-2,3-diacylglucosamine to yield 2,3-diacylglucosamine 1-phosphate (lipid X) and UMP by catalyzing the attack of water at the alpha-P atom. Involved in the biosynthesis of lipid A, a phosphorylated glycolipid that anchors the lipopolysaccharide to the outer membrane of the cell.</text>
</comment>
<proteinExistence type="inferred from homology"/>
<dbReference type="HOGENOM" id="CLU_074586_0_0_4"/>
<dbReference type="EMBL" id="CP001013">
    <property type="protein sequence ID" value="ACB33933.1"/>
    <property type="molecule type" value="Genomic_DNA"/>
</dbReference>
<dbReference type="Proteomes" id="UP000001693">
    <property type="component" value="Chromosome"/>
</dbReference>
<dbReference type="NCBIfam" id="TIGR01854">
    <property type="entry name" value="lipid_A_lpxH"/>
    <property type="match status" value="1"/>
</dbReference>
<keyword evidence="13" id="KW-1185">Reference proteome</keyword>
<dbReference type="GO" id="GO:0005737">
    <property type="term" value="C:cytoplasm"/>
    <property type="evidence" value="ECO:0007669"/>
    <property type="project" value="InterPro"/>
</dbReference>
<dbReference type="InterPro" id="IPR029052">
    <property type="entry name" value="Metallo-depent_PP-like"/>
</dbReference>
<feature type="binding site" evidence="10">
    <location>
        <position position="226"/>
    </location>
    <ligand>
        <name>Mn(2+)</name>
        <dbReference type="ChEBI" id="CHEBI:29035"/>
        <label>2</label>
    </ligand>
</feature>
<evidence type="ECO:0000256" key="2">
    <source>
        <dbReference type="ARBA" id="ARBA00022516"/>
    </source>
</evidence>
<feature type="binding site" evidence="10">
    <location>
        <position position="226"/>
    </location>
    <ligand>
        <name>substrate</name>
    </ligand>
</feature>
<name>B1XY32_LEPCP</name>
<keyword evidence="5 10" id="KW-0479">Metal-binding</keyword>
<gene>
    <name evidence="10" type="primary">lpxH</name>
    <name evidence="12" type="ordered locus">Lcho_1666</name>
</gene>
<evidence type="ECO:0000256" key="8">
    <source>
        <dbReference type="ARBA" id="ARBA00023136"/>
    </source>
</evidence>
<dbReference type="PANTHER" id="PTHR34990">
    <property type="entry name" value="UDP-2,3-DIACYLGLUCOSAMINE HYDROLASE-RELATED"/>
    <property type="match status" value="1"/>
</dbReference>
<accession>B1XY32</accession>
<dbReference type="InterPro" id="IPR043461">
    <property type="entry name" value="LpxH-like"/>
</dbReference>
<reference evidence="12 13" key="1">
    <citation type="submission" date="2008-03" db="EMBL/GenBank/DDBJ databases">
        <title>Complete sequence of Leptothrix cholodnii SP-6.</title>
        <authorList>
            <consortium name="US DOE Joint Genome Institute"/>
            <person name="Copeland A."/>
            <person name="Lucas S."/>
            <person name="Lapidus A."/>
            <person name="Glavina del Rio T."/>
            <person name="Dalin E."/>
            <person name="Tice H."/>
            <person name="Bruce D."/>
            <person name="Goodwin L."/>
            <person name="Pitluck S."/>
            <person name="Chertkov O."/>
            <person name="Brettin T."/>
            <person name="Detter J.C."/>
            <person name="Han C."/>
            <person name="Kuske C.R."/>
            <person name="Schmutz J."/>
            <person name="Larimer F."/>
            <person name="Land M."/>
            <person name="Hauser L."/>
            <person name="Kyrpides N."/>
            <person name="Lykidis A."/>
            <person name="Emerson D."/>
            <person name="Richardson P."/>
        </authorList>
    </citation>
    <scope>NUCLEOTIDE SEQUENCE [LARGE SCALE GENOMIC DNA]</scope>
    <source>
        <strain evidence="13">ATCC 51168 / LMG 8142 / SP-6</strain>
    </source>
</reference>
<dbReference type="KEGG" id="lch:Lcho_1666"/>
<dbReference type="SUPFAM" id="SSF56300">
    <property type="entry name" value="Metallo-dependent phosphatases"/>
    <property type="match status" value="1"/>
</dbReference>
<dbReference type="GO" id="GO:0019897">
    <property type="term" value="C:extrinsic component of plasma membrane"/>
    <property type="evidence" value="ECO:0007669"/>
    <property type="project" value="UniProtKB-UniRule"/>
</dbReference>
<evidence type="ECO:0000313" key="13">
    <source>
        <dbReference type="Proteomes" id="UP000001693"/>
    </source>
</evidence>
<feature type="binding site" evidence="10">
    <location>
        <begin position="109"/>
        <end position="110"/>
    </location>
    <ligand>
        <name>substrate</name>
    </ligand>
</feature>
<dbReference type="eggNOG" id="COG2908">
    <property type="taxonomic scope" value="Bacteria"/>
</dbReference>
<feature type="binding site" evidence="10">
    <location>
        <position position="144"/>
    </location>
    <ligand>
        <name>Mn(2+)</name>
        <dbReference type="ChEBI" id="CHEBI:29035"/>
        <label>2</label>
    </ligand>
</feature>
<dbReference type="InterPro" id="IPR010138">
    <property type="entry name" value="UDP-diacylglucosamine_Hdrlase"/>
</dbReference>
<evidence type="ECO:0000256" key="6">
    <source>
        <dbReference type="ARBA" id="ARBA00022801"/>
    </source>
</evidence>
<dbReference type="AlphaFoldDB" id="B1XY32"/>
<dbReference type="GO" id="GO:0008758">
    <property type="term" value="F:UDP-2,3-diacylglucosamine hydrolase activity"/>
    <property type="evidence" value="ECO:0007669"/>
    <property type="project" value="UniProtKB-UniRule"/>
</dbReference>
<comment type="catalytic activity">
    <reaction evidence="10">
        <text>UDP-2-N,3-O-bis[(3R)-3-hydroxytetradecanoyl]-alpha-D-glucosamine + H2O = 2-N,3-O-bis[(3R)-3-hydroxytetradecanoyl]-alpha-D-glucosaminyl 1-phosphate + UMP + 2 H(+)</text>
        <dbReference type="Rhea" id="RHEA:25213"/>
        <dbReference type="ChEBI" id="CHEBI:15377"/>
        <dbReference type="ChEBI" id="CHEBI:15378"/>
        <dbReference type="ChEBI" id="CHEBI:57865"/>
        <dbReference type="ChEBI" id="CHEBI:57957"/>
        <dbReference type="ChEBI" id="CHEBI:78847"/>
        <dbReference type="EC" id="3.6.1.54"/>
    </reaction>
</comment>
<feature type="binding site" evidence="10">
    <location>
        <position position="109"/>
    </location>
    <ligand>
        <name>Mn(2+)</name>
        <dbReference type="ChEBI" id="CHEBI:29035"/>
        <label>2</label>
    </ligand>
</feature>
<comment type="cofactor">
    <cofactor evidence="10">
        <name>Mn(2+)</name>
        <dbReference type="ChEBI" id="CHEBI:29035"/>
    </cofactor>
    <text evidence="10">Binds 2 Mn(2+) ions per subunit in a binuclear metal center.</text>
</comment>
<dbReference type="Pfam" id="PF00149">
    <property type="entry name" value="Metallophos"/>
    <property type="match status" value="1"/>
</dbReference>
<feature type="domain" description="Calcineurin-like phosphoesterase" evidence="11">
    <location>
        <begin position="34"/>
        <end position="230"/>
    </location>
</feature>
<organism evidence="12 13">
    <name type="scientific">Leptothrix cholodnii (strain ATCC 51168 / LMG 8142 / SP-6)</name>
    <name type="common">Leptothrix discophora (strain SP-6)</name>
    <dbReference type="NCBI Taxonomy" id="395495"/>
    <lineage>
        <taxon>Bacteria</taxon>
        <taxon>Pseudomonadati</taxon>
        <taxon>Pseudomonadota</taxon>
        <taxon>Betaproteobacteria</taxon>
        <taxon>Burkholderiales</taxon>
        <taxon>Sphaerotilaceae</taxon>
        <taxon>Leptothrix</taxon>
    </lineage>
</organism>
<keyword evidence="4 10" id="KW-0441">Lipid A biosynthesis</keyword>
<dbReference type="PANTHER" id="PTHR34990:SF1">
    <property type="entry name" value="UDP-2,3-DIACYLGLUCOSAMINE HYDROLASE"/>
    <property type="match status" value="1"/>
</dbReference>
<dbReference type="HAMAP" id="MF_00575">
    <property type="entry name" value="LpxH"/>
    <property type="match status" value="1"/>
</dbReference>
<keyword evidence="2 10" id="KW-0444">Lipid biosynthesis</keyword>
<evidence type="ECO:0000256" key="5">
    <source>
        <dbReference type="ARBA" id="ARBA00022723"/>
    </source>
</evidence>
<keyword evidence="7 10" id="KW-0443">Lipid metabolism</keyword>
<keyword evidence="9 10" id="KW-0464">Manganese</keyword>
<keyword evidence="6 10" id="KW-0378">Hydrolase</keyword>
<feature type="binding site" evidence="10">
    <location>
        <position position="228"/>
    </location>
    <ligand>
        <name>Mn(2+)</name>
        <dbReference type="ChEBI" id="CHEBI:29035"/>
        <label>1</label>
    </ligand>
</feature>
<keyword evidence="3 10" id="KW-0997">Cell inner membrane</keyword>
<dbReference type="NCBIfam" id="NF003743">
    <property type="entry name" value="PRK05340.1"/>
    <property type="match status" value="1"/>
</dbReference>
<comment type="subcellular location">
    <subcellularLocation>
        <location evidence="10">Cell inner membrane</location>
        <topology evidence="10">Peripheral membrane protein</topology>
        <orientation evidence="10">Cytoplasmic side</orientation>
    </subcellularLocation>
</comment>
<feature type="binding site" evidence="10">
    <location>
        <position position="194"/>
    </location>
    <ligand>
        <name>substrate</name>
    </ligand>
</feature>
<evidence type="ECO:0000259" key="11">
    <source>
        <dbReference type="Pfam" id="PF00149"/>
    </source>
</evidence>
<dbReference type="EC" id="3.6.1.54" evidence="10"/>
<dbReference type="GO" id="GO:0030145">
    <property type="term" value="F:manganese ion binding"/>
    <property type="evidence" value="ECO:0007669"/>
    <property type="project" value="UniProtKB-UniRule"/>
</dbReference>
<feature type="binding site" evidence="10">
    <location>
        <position position="190"/>
    </location>
    <ligand>
        <name>substrate</name>
    </ligand>
</feature>
<comment type="pathway">
    <text evidence="10">Glycolipid biosynthesis; lipid IV(A) biosynthesis; lipid IV(A) from (3R)-3-hydroxytetradecanoyl-[acyl-carrier-protein] and UDP-N-acetyl-alpha-D-glucosamine: step 4/6.</text>
</comment>
<comment type="caution">
    <text evidence="10">Lacks conserved residue(s) required for the propagation of feature annotation.</text>
</comment>
<evidence type="ECO:0000256" key="1">
    <source>
        <dbReference type="ARBA" id="ARBA00022475"/>
    </source>
</evidence>
<keyword evidence="1 10" id="KW-1003">Cell membrane</keyword>
<evidence type="ECO:0000256" key="3">
    <source>
        <dbReference type="ARBA" id="ARBA00022519"/>
    </source>
</evidence>
<dbReference type="Gene3D" id="3.60.21.10">
    <property type="match status" value="1"/>
</dbReference>
<dbReference type="CDD" id="cd07398">
    <property type="entry name" value="MPP_YbbF-LpxH"/>
    <property type="match status" value="1"/>
</dbReference>
<comment type="similarity">
    <text evidence="10">Belongs to the LpxH family.</text>
</comment>
<evidence type="ECO:0000256" key="4">
    <source>
        <dbReference type="ARBA" id="ARBA00022556"/>
    </source>
</evidence>
<sequence length="282" mass="30955">MIDAAAIRADGRMPAALDGAPPVWTLDPRWQAVDFVSDLHLADDTPRTTATFCAYLQHTTADAVLLLGDIFEVWVGDDCLDEPGSFEARCAATLAQAARQRCVGFMVGNRDFLLGAAACQAIGLRALPDPTLLSAWGQRTLIAHGDAWCLDDIPYQQFRQQVRSAQWQQAFLARPLAERRAIARQLRTASENQKHRLGASAYVDLDTTAVDQALHAAGAAVLVHGHTHRPATHALADGLTRHVLSDWHCEPDDAPRRAEVLRWTSNGFTRLHVDERGRTTPC</sequence>
<dbReference type="STRING" id="395495.Lcho_1666"/>
<evidence type="ECO:0000256" key="7">
    <source>
        <dbReference type="ARBA" id="ARBA00023098"/>
    </source>
</evidence>
<dbReference type="GO" id="GO:0009245">
    <property type="term" value="P:lipid A biosynthetic process"/>
    <property type="evidence" value="ECO:0007669"/>
    <property type="project" value="UniProtKB-UniRule"/>
</dbReference>
<dbReference type="UniPathway" id="UPA00359">
    <property type="reaction ID" value="UER00480"/>
</dbReference>
<feature type="binding site" evidence="10">
    <location>
        <position position="40"/>
    </location>
    <ligand>
        <name>Mn(2+)</name>
        <dbReference type="ChEBI" id="CHEBI:29035"/>
        <label>1</label>
    </ligand>
</feature>
<dbReference type="InterPro" id="IPR004843">
    <property type="entry name" value="Calcineurin-like_PHP"/>
</dbReference>
<feature type="binding site" evidence="10">
    <location>
        <position position="69"/>
    </location>
    <ligand>
        <name>Mn(2+)</name>
        <dbReference type="ChEBI" id="CHEBI:29035"/>
        <label>2</label>
    </ligand>
</feature>
<keyword evidence="8 10" id="KW-0472">Membrane</keyword>